<dbReference type="PROSITE" id="PS50206">
    <property type="entry name" value="RHODANESE_3"/>
    <property type="match status" value="1"/>
</dbReference>
<evidence type="ECO:0000313" key="2">
    <source>
        <dbReference type="EMBL" id="KAK4447969.1"/>
    </source>
</evidence>
<dbReference type="InterPro" id="IPR036873">
    <property type="entry name" value="Rhodanese-like_dom_sf"/>
</dbReference>
<dbReference type="PANTHER" id="PTHR10828:SF50">
    <property type="entry name" value="REDUCTASE (ARC2), PUTATIVE (AFU_ORTHOLOGUE AFUA_6G13400)-RELATED"/>
    <property type="match status" value="1"/>
</dbReference>
<dbReference type="Gene3D" id="3.40.250.10">
    <property type="entry name" value="Rhodanese-like domain"/>
    <property type="match status" value="1"/>
</dbReference>
<dbReference type="GO" id="GO:0004725">
    <property type="term" value="F:protein tyrosine phosphatase activity"/>
    <property type="evidence" value="ECO:0007669"/>
    <property type="project" value="TreeGrafter"/>
</dbReference>
<comment type="caution">
    <text evidence="2">The sequence shown here is derived from an EMBL/GenBank/DDBJ whole genome shotgun (WGS) entry which is preliminary data.</text>
</comment>
<dbReference type="GO" id="GO:0005737">
    <property type="term" value="C:cytoplasm"/>
    <property type="evidence" value="ECO:0007669"/>
    <property type="project" value="TreeGrafter"/>
</dbReference>
<protein>
    <submittedName>
        <fullName evidence="2">Rhodanese-like domain-containing protein</fullName>
    </submittedName>
</protein>
<dbReference type="GO" id="GO:0005634">
    <property type="term" value="C:nucleus"/>
    <property type="evidence" value="ECO:0007669"/>
    <property type="project" value="TreeGrafter"/>
</dbReference>
<dbReference type="InterPro" id="IPR001763">
    <property type="entry name" value="Rhodanese-like_dom"/>
</dbReference>
<dbReference type="SMART" id="SM00450">
    <property type="entry name" value="RHOD"/>
    <property type="match status" value="1"/>
</dbReference>
<dbReference type="AlphaFoldDB" id="A0AAV9GJ25"/>
<dbReference type="EMBL" id="MU865946">
    <property type="protein sequence ID" value="KAK4447969.1"/>
    <property type="molecule type" value="Genomic_DNA"/>
</dbReference>
<reference evidence="2" key="2">
    <citation type="submission" date="2023-05" db="EMBL/GenBank/DDBJ databases">
        <authorList>
            <consortium name="Lawrence Berkeley National Laboratory"/>
            <person name="Steindorff A."/>
            <person name="Hensen N."/>
            <person name="Bonometti L."/>
            <person name="Westerberg I."/>
            <person name="Brannstrom I.O."/>
            <person name="Guillou S."/>
            <person name="Cros-Aarteil S."/>
            <person name="Calhoun S."/>
            <person name="Haridas S."/>
            <person name="Kuo A."/>
            <person name="Mondo S."/>
            <person name="Pangilinan J."/>
            <person name="Riley R."/>
            <person name="Labutti K."/>
            <person name="Andreopoulos B."/>
            <person name="Lipzen A."/>
            <person name="Chen C."/>
            <person name="Yanf M."/>
            <person name="Daum C."/>
            <person name="Ng V."/>
            <person name="Clum A."/>
            <person name="Ohm R."/>
            <person name="Martin F."/>
            <person name="Silar P."/>
            <person name="Natvig D."/>
            <person name="Lalanne C."/>
            <person name="Gautier V."/>
            <person name="Ament-Velasquez S.L."/>
            <person name="Kruys A."/>
            <person name="Hutchinson M.I."/>
            <person name="Powell A.J."/>
            <person name="Barry K."/>
            <person name="Miller A.N."/>
            <person name="Grigoriev I.V."/>
            <person name="Debuchy R."/>
            <person name="Gladieux P."/>
            <person name="Thoren M.H."/>
            <person name="Johannesson H."/>
        </authorList>
    </citation>
    <scope>NUCLEOTIDE SEQUENCE</scope>
    <source>
        <strain evidence="2">PSN243</strain>
    </source>
</reference>
<keyword evidence="3" id="KW-1185">Reference proteome</keyword>
<sequence length="188" mass="20488">MQSLRALLRPQLRSPIPLYCATMSTSQSAELVAASPPPWHAAYPAPRNPKPDGMTREEVLALMDAQKSPNSHRDFVLVDLRRADHEGGTIRGSINLPAQSLYPTIPTLYSLFKAAKVQKVIWYCGSSQGRGSRAAGWFADHIDDQGDKEMKSLILIGGIKGWAGAGPEYTEQMDGFDASVWSKLGSSC</sequence>
<name>A0AAV9GJ25_9PEZI</name>
<evidence type="ECO:0000313" key="3">
    <source>
        <dbReference type="Proteomes" id="UP001321760"/>
    </source>
</evidence>
<evidence type="ECO:0000259" key="1">
    <source>
        <dbReference type="PROSITE" id="PS50206"/>
    </source>
</evidence>
<accession>A0AAV9GJ25</accession>
<feature type="domain" description="Rhodanese" evidence="1">
    <location>
        <begin position="71"/>
        <end position="171"/>
    </location>
</feature>
<reference evidence="2" key="1">
    <citation type="journal article" date="2023" name="Mol. Phylogenet. Evol.">
        <title>Genome-scale phylogeny and comparative genomics of the fungal order Sordariales.</title>
        <authorList>
            <person name="Hensen N."/>
            <person name="Bonometti L."/>
            <person name="Westerberg I."/>
            <person name="Brannstrom I.O."/>
            <person name="Guillou S."/>
            <person name="Cros-Aarteil S."/>
            <person name="Calhoun S."/>
            <person name="Haridas S."/>
            <person name="Kuo A."/>
            <person name="Mondo S."/>
            <person name="Pangilinan J."/>
            <person name="Riley R."/>
            <person name="LaButti K."/>
            <person name="Andreopoulos B."/>
            <person name="Lipzen A."/>
            <person name="Chen C."/>
            <person name="Yan M."/>
            <person name="Daum C."/>
            <person name="Ng V."/>
            <person name="Clum A."/>
            <person name="Steindorff A."/>
            <person name="Ohm R.A."/>
            <person name="Martin F."/>
            <person name="Silar P."/>
            <person name="Natvig D.O."/>
            <person name="Lalanne C."/>
            <person name="Gautier V."/>
            <person name="Ament-Velasquez S.L."/>
            <person name="Kruys A."/>
            <person name="Hutchinson M.I."/>
            <person name="Powell A.J."/>
            <person name="Barry K."/>
            <person name="Miller A.N."/>
            <person name="Grigoriev I.V."/>
            <person name="Debuchy R."/>
            <person name="Gladieux P."/>
            <person name="Hiltunen Thoren M."/>
            <person name="Johannesson H."/>
        </authorList>
    </citation>
    <scope>NUCLEOTIDE SEQUENCE</scope>
    <source>
        <strain evidence="2">PSN243</strain>
    </source>
</reference>
<dbReference type="PANTHER" id="PTHR10828">
    <property type="entry name" value="M-PHASE INDUCER PHOSPHATASE DUAL SPECIFICITY PHOSPHATASE CDC25"/>
    <property type="match status" value="1"/>
</dbReference>
<dbReference type="SUPFAM" id="SSF52821">
    <property type="entry name" value="Rhodanese/Cell cycle control phosphatase"/>
    <property type="match status" value="1"/>
</dbReference>
<organism evidence="2 3">
    <name type="scientific">Podospora aff. communis PSN243</name>
    <dbReference type="NCBI Taxonomy" id="3040156"/>
    <lineage>
        <taxon>Eukaryota</taxon>
        <taxon>Fungi</taxon>
        <taxon>Dikarya</taxon>
        <taxon>Ascomycota</taxon>
        <taxon>Pezizomycotina</taxon>
        <taxon>Sordariomycetes</taxon>
        <taxon>Sordariomycetidae</taxon>
        <taxon>Sordariales</taxon>
        <taxon>Podosporaceae</taxon>
        <taxon>Podospora</taxon>
    </lineage>
</organism>
<dbReference type="CDD" id="cd01443">
    <property type="entry name" value="Cdc25_Acr2p"/>
    <property type="match status" value="1"/>
</dbReference>
<gene>
    <name evidence="2" type="ORF">QBC34DRAFT_354108</name>
</gene>
<dbReference type="Proteomes" id="UP001321760">
    <property type="component" value="Unassembled WGS sequence"/>
</dbReference>
<dbReference type="Pfam" id="PF00581">
    <property type="entry name" value="Rhodanese"/>
    <property type="match status" value="1"/>
</dbReference>
<proteinExistence type="predicted"/>